<dbReference type="AlphaFoldDB" id="A0A9D2M821"/>
<evidence type="ECO:0000313" key="3">
    <source>
        <dbReference type="Proteomes" id="UP000886803"/>
    </source>
</evidence>
<organism evidence="2 3">
    <name type="scientific">Candidatus Gemmiger avicola</name>
    <dbReference type="NCBI Taxonomy" id="2838605"/>
    <lineage>
        <taxon>Bacteria</taxon>
        <taxon>Bacillati</taxon>
        <taxon>Bacillota</taxon>
        <taxon>Clostridia</taxon>
        <taxon>Eubacteriales</taxon>
        <taxon>Gemmiger</taxon>
    </lineage>
</organism>
<accession>A0A9D2M821</accession>
<feature type="transmembrane region" description="Helical" evidence="1">
    <location>
        <begin position="86"/>
        <end position="107"/>
    </location>
</feature>
<evidence type="ECO:0008006" key="4">
    <source>
        <dbReference type="Google" id="ProtNLM"/>
    </source>
</evidence>
<keyword evidence="1" id="KW-0472">Membrane</keyword>
<reference evidence="2" key="2">
    <citation type="submission" date="2021-04" db="EMBL/GenBank/DDBJ databases">
        <authorList>
            <person name="Gilroy R."/>
        </authorList>
    </citation>
    <scope>NUCLEOTIDE SEQUENCE</scope>
    <source>
        <strain evidence="2">ChiBcec8-13705</strain>
    </source>
</reference>
<dbReference type="EMBL" id="DWYG01000130">
    <property type="protein sequence ID" value="HJB42359.1"/>
    <property type="molecule type" value="Genomic_DNA"/>
</dbReference>
<name>A0A9D2M821_9FIRM</name>
<reference evidence="2" key="1">
    <citation type="journal article" date="2021" name="PeerJ">
        <title>Extensive microbial diversity within the chicken gut microbiome revealed by metagenomics and culture.</title>
        <authorList>
            <person name="Gilroy R."/>
            <person name="Ravi A."/>
            <person name="Getino M."/>
            <person name="Pursley I."/>
            <person name="Horton D.L."/>
            <person name="Alikhan N.F."/>
            <person name="Baker D."/>
            <person name="Gharbi K."/>
            <person name="Hall N."/>
            <person name="Watson M."/>
            <person name="Adriaenssens E.M."/>
            <person name="Foster-Nyarko E."/>
            <person name="Jarju S."/>
            <person name="Secka A."/>
            <person name="Antonio M."/>
            <person name="Oren A."/>
            <person name="Chaudhuri R.R."/>
            <person name="La Ragione R."/>
            <person name="Hildebrand F."/>
            <person name="Pallen M.J."/>
        </authorList>
    </citation>
    <scope>NUCLEOTIDE SEQUENCE</scope>
    <source>
        <strain evidence="2">ChiBcec8-13705</strain>
    </source>
</reference>
<evidence type="ECO:0000256" key="1">
    <source>
        <dbReference type="SAM" id="Phobius"/>
    </source>
</evidence>
<gene>
    <name evidence="2" type="ORF">H9945_07660</name>
</gene>
<keyword evidence="1" id="KW-0812">Transmembrane</keyword>
<keyword evidence="1" id="KW-1133">Transmembrane helix</keyword>
<comment type="caution">
    <text evidence="2">The sequence shown here is derived from an EMBL/GenBank/DDBJ whole genome shotgun (WGS) entry which is preliminary data.</text>
</comment>
<evidence type="ECO:0000313" key="2">
    <source>
        <dbReference type="EMBL" id="HJB42359.1"/>
    </source>
</evidence>
<proteinExistence type="predicted"/>
<sequence>MTEKDLRRYLRQAEARLVCSPARRREFEAFARQSLEEFAAENPDADYTACLKQFGTPESTAAQFMESLPPEEVESWRKRRQRRRRLGIAAVVLVIAVLAGIVVFFYVTNGVAIITVKETTNILYYDDSEGVLTADEIAELLPTPTPPVNVS</sequence>
<protein>
    <recommendedName>
        <fullName evidence="4">DUF1700 domain-containing protein</fullName>
    </recommendedName>
</protein>
<dbReference type="Proteomes" id="UP000886803">
    <property type="component" value="Unassembled WGS sequence"/>
</dbReference>